<dbReference type="InterPro" id="IPR000600">
    <property type="entry name" value="ROK"/>
</dbReference>
<sequence length="400" mass="43750">MKITQTKDIRAANRWEIIKQILHNYPISRVDICSLTGLNKATVSTIVKEWIDAGLLTETELGKSASGRKPILLQPVLSVGYVIAVDIDVRNVQTILTDLSGERILSRRKFSIKNPDFSAVYGQICGALDEMLNGQPKTLYGLVGIGISVHGIVDLSGLIRFVPSLGWRNIDICTLLGERYHVPINIDNDGNLAAIAQQNIEIAPSEQEDGQAAKAAYQSLAAVNISDSISAGLITNGELLRGYHGFANAIGHHTINFDEPRQCHCGKFGCWEQYCSDSAVIAYANSLLPAPIKSIQELVVLIQHQNPTAQKVLDRFISYLAIGLTNIIFIFDCQVISLSSELLSALPYYLPEVLRRMILPITHSEQVVLSHLGKNGAILGAAGQTIDHFFQEIANTEPEA</sequence>
<reference evidence="4 6" key="2">
    <citation type="submission" date="2007-08" db="EMBL/GenBank/DDBJ databases">
        <authorList>
            <person name="Fulton L."/>
            <person name="Clifton S."/>
            <person name="Fulton B."/>
            <person name="Xu J."/>
            <person name="Minx P."/>
            <person name="Pepin K.H."/>
            <person name="Johnson M."/>
            <person name="Thiruvilangam P."/>
            <person name="Bhonagiri V."/>
            <person name="Nash W.E."/>
            <person name="Wang C."/>
            <person name="Mardis E.R."/>
            <person name="Wilson R.K."/>
        </authorList>
    </citation>
    <scope>NUCLEOTIDE SEQUENCE [LARGE SCALE GENOMIC DNA]</scope>
    <source>
        <strain evidence="4 6">DSM 753</strain>
    </source>
</reference>
<gene>
    <name evidence="5" type="ORF">CH238_02415</name>
    <name evidence="4" type="ORF">CLOLEP_03025</name>
</gene>
<reference evidence="4 6" key="1">
    <citation type="submission" date="2007-08" db="EMBL/GenBank/DDBJ databases">
        <title>Draft genome sequence of Clostridium leptum (DSM 753).</title>
        <authorList>
            <person name="Sudarsanam P."/>
            <person name="Ley R."/>
            <person name="Guruge J."/>
            <person name="Turnbaugh P.J."/>
            <person name="Mahowald M."/>
            <person name="Liep D."/>
            <person name="Gordon J."/>
        </authorList>
    </citation>
    <scope>NUCLEOTIDE SEQUENCE [LARGE SCALE GENOMIC DNA]</scope>
    <source>
        <strain evidence="4 6">DSM 753</strain>
    </source>
</reference>
<evidence type="ECO:0000313" key="4">
    <source>
        <dbReference type="EMBL" id="EDO60202.1"/>
    </source>
</evidence>
<dbReference type="EMBL" id="ABCB02000020">
    <property type="protein sequence ID" value="EDO60202.1"/>
    <property type="molecule type" value="Genomic_DNA"/>
</dbReference>
<dbReference type="HOGENOM" id="CLU_036604_13_2_9"/>
<dbReference type="eggNOG" id="COG1940">
    <property type="taxonomic scope" value="Bacteria"/>
</dbReference>
<dbReference type="Proteomes" id="UP000003490">
    <property type="component" value="Unassembled WGS sequence"/>
</dbReference>
<dbReference type="EMBL" id="NOXF01000001">
    <property type="protein sequence ID" value="PEQ25866.1"/>
    <property type="molecule type" value="Genomic_DNA"/>
</dbReference>
<dbReference type="SUPFAM" id="SSF46785">
    <property type="entry name" value="Winged helix' DNA-binding domain"/>
    <property type="match status" value="1"/>
</dbReference>
<dbReference type="OrthoDB" id="9796533at2"/>
<evidence type="ECO:0000256" key="2">
    <source>
        <dbReference type="ARBA" id="ARBA00006479"/>
    </source>
</evidence>
<evidence type="ECO:0000256" key="3">
    <source>
        <dbReference type="ARBA" id="ARBA00022629"/>
    </source>
</evidence>
<comment type="similarity">
    <text evidence="2">Belongs to the ROK (NagC/XylR) family.</text>
</comment>
<protein>
    <submittedName>
        <fullName evidence="4">ROK family protein</fullName>
    </submittedName>
    <submittedName>
        <fullName evidence="5">ROK family transcriptional regulator</fullName>
    </submittedName>
</protein>
<evidence type="ECO:0000313" key="7">
    <source>
        <dbReference type="Proteomes" id="UP000220611"/>
    </source>
</evidence>
<keyword evidence="3" id="KW-0859">Xylose metabolism</keyword>
<dbReference type="InterPro" id="IPR036388">
    <property type="entry name" value="WH-like_DNA-bd_sf"/>
</dbReference>
<comment type="function">
    <text evidence="1">Transcriptional repressor of xylose-utilizing enzymes.</text>
</comment>
<dbReference type="Pfam" id="PF00480">
    <property type="entry name" value="ROK"/>
    <property type="match status" value="1"/>
</dbReference>
<organism evidence="4 6">
    <name type="scientific">[Clostridium] leptum DSM 753</name>
    <dbReference type="NCBI Taxonomy" id="428125"/>
    <lineage>
        <taxon>Bacteria</taxon>
        <taxon>Bacillati</taxon>
        <taxon>Bacillota</taxon>
        <taxon>Clostridia</taxon>
        <taxon>Eubacteriales</taxon>
        <taxon>Oscillospiraceae</taxon>
        <taxon>Oscillospiraceae incertae sedis</taxon>
    </lineage>
</organism>
<dbReference type="AlphaFoldDB" id="A7VWQ5"/>
<dbReference type="PANTHER" id="PTHR18964:SF149">
    <property type="entry name" value="BIFUNCTIONAL UDP-N-ACETYLGLUCOSAMINE 2-EPIMERASE_N-ACETYLMANNOSAMINE KINASE"/>
    <property type="match status" value="1"/>
</dbReference>
<comment type="caution">
    <text evidence="4">The sequence shown here is derived from an EMBL/GenBank/DDBJ whole genome shotgun (WGS) entry which is preliminary data.</text>
</comment>
<dbReference type="InterPro" id="IPR043129">
    <property type="entry name" value="ATPase_NBD"/>
</dbReference>
<dbReference type="Proteomes" id="UP000220611">
    <property type="component" value="Unassembled WGS sequence"/>
</dbReference>
<dbReference type="GO" id="GO:0042732">
    <property type="term" value="P:D-xylose metabolic process"/>
    <property type="evidence" value="ECO:0007669"/>
    <property type="project" value="UniProtKB-KW"/>
</dbReference>
<accession>A7VWQ5</accession>
<evidence type="ECO:0000256" key="1">
    <source>
        <dbReference type="ARBA" id="ARBA00002486"/>
    </source>
</evidence>
<keyword evidence="3" id="KW-0119">Carbohydrate metabolism</keyword>
<keyword evidence="7" id="KW-1185">Reference proteome</keyword>
<reference evidence="5 7" key="3">
    <citation type="submission" date="2017-07" db="EMBL/GenBank/DDBJ databases">
        <title>Prevalence of linear plasmids in Cutibacterium (Propionibacterium) acnes isolates obtained from prostatic tissue.</title>
        <authorList>
            <person name="Davidsson S."/>
            <person name="Carlsson J."/>
            <person name="Molling P."/>
            <person name="Andren O."/>
            <person name="Andersson S.-O."/>
            <person name="Brzuszkiewicz E."/>
            <person name="Poehlein A."/>
            <person name="Al-Zeer M."/>
            <person name="Brinkmann V."/>
            <person name="Scavenius C."/>
            <person name="Nazipi S."/>
            <person name="Soderquist B."/>
            <person name="Bruggemann H."/>
        </authorList>
    </citation>
    <scope>NUCLEOTIDE SEQUENCE [LARGE SCALE GENOMIC DNA]</scope>
    <source>
        <strain evidence="5 7">DSM 753</strain>
    </source>
</reference>
<dbReference type="InterPro" id="IPR036390">
    <property type="entry name" value="WH_DNA-bd_sf"/>
</dbReference>
<proteinExistence type="inferred from homology"/>
<dbReference type="Gene3D" id="1.10.10.10">
    <property type="entry name" value="Winged helix-like DNA-binding domain superfamily/Winged helix DNA-binding domain"/>
    <property type="match status" value="1"/>
</dbReference>
<evidence type="ECO:0000313" key="5">
    <source>
        <dbReference type="EMBL" id="PEQ25866.1"/>
    </source>
</evidence>
<dbReference type="SUPFAM" id="SSF53067">
    <property type="entry name" value="Actin-like ATPase domain"/>
    <property type="match status" value="1"/>
</dbReference>
<dbReference type="Gene3D" id="3.30.420.40">
    <property type="match status" value="2"/>
</dbReference>
<evidence type="ECO:0000313" key="6">
    <source>
        <dbReference type="Proteomes" id="UP000003490"/>
    </source>
</evidence>
<name>A7VWQ5_9FIRM</name>
<dbReference type="PANTHER" id="PTHR18964">
    <property type="entry name" value="ROK (REPRESSOR, ORF, KINASE) FAMILY"/>
    <property type="match status" value="1"/>
</dbReference>